<name>A0A0E9UQ38_ANGAN</name>
<proteinExistence type="predicted"/>
<accession>A0A0E9UQ38</accession>
<organism evidence="1">
    <name type="scientific">Anguilla anguilla</name>
    <name type="common">European freshwater eel</name>
    <name type="synonym">Muraena anguilla</name>
    <dbReference type="NCBI Taxonomy" id="7936"/>
    <lineage>
        <taxon>Eukaryota</taxon>
        <taxon>Metazoa</taxon>
        <taxon>Chordata</taxon>
        <taxon>Craniata</taxon>
        <taxon>Vertebrata</taxon>
        <taxon>Euteleostomi</taxon>
        <taxon>Actinopterygii</taxon>
        <taxon>Neopterygii</taxon>
        <taxon>Teleostei</taxon>
        <taxon>Anguilliformes</taxon>
        <taxon>Anguillidae</taxon>
        <taxon>Anguilla</taxon>
    </lineage>
</organism>
<reference evidence="1" key="1">
    <citation type="submission" date="2014-11" db="EMBL/GenBank/DDBJ databases">
        <authorList>
            <person name="Amaro Gonzalez C."/>
        </authorList>
    </citation>
    <scope>NUCLEOTIDE SEQUENCE</scope>
</reference>
<reference evidence="1" key="2">
    <citation type="journal article" date="2015" name="Fish Shellfish Immunol.">
        <title>Early steps in the European eel (Anguilla anguilla)-Vibrio vulnificus interaction in the gills: Role of the RtxA13 toxin.</title>
        <authorList>
            <person name="Callol A."/>
            <person name="Pajuelo D."/>
            <person name="Ebbesson L."/>
            <person name="Teles M."/>
            <person name="MacKenzie S."/>
            <person name="Amaro C."/>
        </authorList>
    </citation>
    <scope>NUCLEOTIDE SEQUENCE</scope>
</reference>
<dbReference type="AlphaFoldDB" id="A0A0E9UQ38"/>
<protein>
    <submittedName>
        <fullName evidence="1">Uncharacterized protein</fullName>
    </submittedName>
</protein>
<evidence type="ECO:0000313" key="1">
    <source>
        <dbReference type="EMBL" id="JAH67083.1"/>
    </source>
</evidence>
<sequence>MAAHYKVGCKLLPYFQGLFNCQLTYVFRSHALHTASQPGVLPGRIILLTL</sequence>
<dbReference type="EMBL" id="GBXM01041494">
    <property type="protein sequence ID" value="JAH67083.1"/>
    <property type="molecule type" value="Transcribed_RNA"/>
</dbReference>